<dbReference type="EMBL" id="GL732540">
    <property type="protein sequence ID" value="EFX82488.1"/>
    <property type="molecule type" value="Genomic_DNA"/>
</dbReference>
<dbReference type="OrthoDB" id="6374478at2759"/>
<feature type="signal peptide" evidence="1">
    <location>
        <begin position="1"/>
        <end position="23"/>
    </location>
</feature>
<reference evidence="2 3" key="1">
    <citation type="journal article" date="2011" name="Science">
        <title>The ecoresponsive genome of Daphnia pulex.</title>
        <authorList>
            <person name="Colbourne J.K."/>
            <person name="Pfrender M.E."/>
            <person name="Gilbert D."/>
            <person name="Thomas W.K."/>
            <person name="Tucker A."/>
            <person name="Oakley T.H."/>
            <person name="Tokishita S."/>
            <person name="Aerts A."/>
            <person name="Arnold G.J."/>
            <person name="Basu M.K."/>
            <person name="Bauer D.J."/>
            <person name="Caceres C.E."/>
            <person name="Carmel L."/>
            <person name="Casola C."/>
            <person name="Choi J.H."/>
            <person name="Detter J.C."/>
            <person name="Dong Q."/>
            <person name="Dusheyko S."/>
            <person name="Eads B.D."/>
            <person name="Frohlich T."/>
            <person name="Geiler-Samerotte K.A."/>
            <person name="Gerlach D."/>
            <person name="Hatcher P."/>
            <person name="Jogdeo S."/>
            <person name="Krijgsveld J."/>
            <person name="Kriventseva E.V."/>
            <person name="Kultz D."/>
            <person name="Laforsch C."/>
            <person name="Lindquist E."/>
            <person name="Lopez J."/>
            <person name="Manak J.R."/>
            <person name="Muller J."/>
            <person name="Pangilinan J."/>
            <person name="Patwardhan R.P."/>
            <person name="Pitluck S."/>
            <person name="Pritham E.J."/>
            <person name="Rechtsteiner A."/>
            <person name="Rho M."/>
            <person name="Rogozin I.B."/>
            <person name="Sakarya O."/>
            <person name="Salamov A."/>
            <person name="Schaack S."/>
            <person name="Shapiro H."/>
            <person name="Shiga Y."/>
            <person name="Skalitzky C."/>
            <person name="Smith Z."/>
            <person name="Souvorov A."/>
            <person name="Sung W."/>
            <person name="Tang Z."/>
            <person name="Tsuchiya D."/>
            <person name="Tu H."/>
            <person name="Vos H."/>
            <person name="Wang M."/>
            <person name="Wolf Y.I."/>
            <person name="Yamagata H."/>
            <person name="Yamada T."/>
            <person name="Ye Y."/>
            <person name="Shaw J.R."/>
            <person name="Andrews J."/>
            <person name="Crease T.J."/>
            <person name="Tang H."/>
            <person name="Lucas S.M."/>
            <person name="Robertson H.M."/>
            <person name="Bork P."/>
            <person name="Koonin E.V."/>
            <person name="Zdobnov E.M."/>
            <person name="Grigoriev I.V."/>
            <person name="Lynch M."/>
            <person name="Boore J.L."/>
        </authorList>
    </citation>
    <scope>NUCLEOTIDE SEQUENCE [LARGE SCALE GENOMIC DNA]</scope>
</reference>
<dbReference type="KEGG" id="dpx:DAPPUDRAFT_101461"/>
<sequence length="363" mass="40332">MDTPTKCFVLVSLLCLFCQPCRTQSNAGFFANFAQIFQRRTSTTPTETVTEPVTVYLTQYETLVKTETERITETETSTLSLSWLRWTTQTEREFLTETVTETSTTVDVSLLVSVAVVTLTERLTAFQTVTSTATSFSTLSKTLYSEFVVTEIASKCPTYTVSVGMLQRHGQVEESRRASGADVAALDDELHFSDEELIKMDELAASQLQKNILNNQNVHTFKVDEFVHLKPSVAPPALMQDPVDIDDMDLVAMQRNLEFGDLSPSLPEKKPNYGKVGQVMEKRTGLGSQQDLEVVDIGDLDLVDGFLRRTAGQLTAGPTKLAGIPHLIKHSSHIESSFPSRQRQFQVAENSQADITANLKFTN</sequence>
<name>E9GDF6_DAPPU</name>
<evidence type="ECO:0000256" key="1">
    <source>
        <dbReference type="SAM" id="SignalP"/>
    </source>
</evidence>
<keyword evidence="1" id="KW-0732">Signal</keyword>
<accession>E9GDF6</accession>
<dbReference type="AlphaFoldDB" id="E9GDF6"/>
<evidence type="ECO:0000313" key="2">
    <source>
        <dbReference type="EMBL" id="EFX82488.1"/>
    </source>
</evidence>
<keyword evidence="3" id="KW-1185">Reference proteome</keyword>
<gene>
    <name evidence="2" type="ORF">DAPPUDRAFT_101461</name>
</gene>
<organism evidence="2 3">
    <name type="scientific">Daphnia pulex</name>
    <name type="common">Water flea</name>
    <dbReference type="NCBI Taxonomy" id="6669"/>
    <lineage>
        <taxon>Eukaryota</taxon>
        <taxon>Metazoa</taxon>
        <taxon>Ecdysozoa</taxon>
        <taxon>Arthropoda</taxon>
        <taxon>Crustacea</taxon>
        <taxon>Branchiopoda</taxon>
        <taxon>Diplostraca</taxon>
        <taxon>Cladocera</taxon>
        <taxon>Anomopoda</taxon>
        <taxon>Daphniidae</taxon>
        <taxon>Daphnia</taxon>
    </lineage>
</organism>
<protein>
    <submittedName>
        <fullName evidence="2">Uncharacterized protein</fullName>
    </submittedName>
</protein>
<dbReference type="HOGENOM" id="CLU_763454_0_0_1"/>
<dbReference type="InParanoid" id="E9GDF6"/>
<dbReference type="Proteomes" id="UP000000305">
    <property type="component" value="Unassembled WGS sequence"/>
</dbReference>
<feature type="chain" id="PRO_5003241106" evidence="1">
    <location>
        <begin position="24"/>
        <end position="363"/>
    </location>
</feature>
<proteinExistence type="predicted"/>
<evidence type="ECO:0000313" key="3">
    <source>
        <dbReference type="Proteomes" id="UP000000305"/>
    </source>
</evidence>